<dbReference type="EMBL" id="CP001298">
    <property type="protein sequence ID" value="ACK84163.1"/>
    <property type="molecule type" value="Genomic_DNA"/>
</dbReference>
<dbReference type="Proteomes" id="UP000002385">
    <property type="component" value="Chromosome"/>
</dbReference>
<evidence type="ECO:0000313" key="2">
    <source>
        <dbReference type="Proteomes" id="UP000002385"/>
    </source>
</evidence>
<dbReference type="AlphaFoldDB" id="B7KTV3"/>
<reference evidence="1 2" key="2">
    <citation type="journal article" date="2012" name="J. Bacteriol.">
        <title>Complete genome sequences of six strains of the genus Methylobacterium.</title>
        <authorList>
            <person name="Marx C.J."/>
            <person name="Bringel F."/>
            <person name="Chistoserdova L."/>
            <person name="Moulin L."/>
            <person name="Farhan Ul Haque M."/>
            <person name="Fleischman D.E."/>
            <person name="Gruffaz C."/>
            <person name="Jourand P."/>
            <person name="Knief C."/>
            <person name="Lee M.C."/>
            <person name="Muller E.E."/>
            <person name="Nadalig T."/>
            <person name="Peyraud R."/>
            <person name="Roselli S."/>
            <person name="Russ L."/>
            <person name="Goodwin L.A."/>
            <person name="Ivanova N."/>
            <person name="Kyrpides N."/>
            <person name="Lajus A."/>
            <person name="Land M.L."/>
            <person name="Medigue C."/>
            <person name="Mikhailova N."/>
            <person name="Nolan M."/>
            <person name="Woyke T."/>
            <person name="Stolyar S."/>
            <person name="Vorholt J.A."/>
            <person name="Vuilleumier S."/>
        </authorList>
    </citation>
    <scope>NUCLEOTIDE SEQUENCE [LARGE SCALE GENOMIC DNA]</scope>
    <source>
        <strain evidence="2">CM4 / NCIMB 13688</strain>
    </source>
</reference>
<gene>
    <name evidence="1" type="ordered locus">Mchl_3328</name>
</gene>
<sequence>MRPFAWAIGGRWVGAGAAGWGRADADYLLTTDRLSKARPPAGSSVSIPICPARSADAGFLVSATRYDFRPRLNRHIRLGFHLQNLPFHGATHPRPAQPRWGFSFQAPRTAASIRFWISAVRSSSPTLASAASAGALKLDHPADGNSSVKVRGIGLHRFAQHFFCNPVFKNGSILIELVSHAIELRHCRISTIDQRIPKLAKEFSLRSKICCKEFHIASMLKRARNASHKTAYA</sequence>
<dbReference type="KEGG" id="mch:Mchl_3328"/>
<reference evidence="2" key="1">
    <citation type="submission" date="2008-12" db="EMBL/GenBank/DDBJ databases">
        <title>Complete sequence of chromosome of Methylobacterium chloromethanicum CM4.</title>
        <authorList>
            <consortium name="US DOE Joint Genome Institute"/>
            <person name="Lucas S."/>
            <person name="Copeland A."/>
            <person name="Lapidus A."/>
            <person name="Glavina del Rio T."/>
            <person name="Dalin E."/>
            <person name="Tice H."/>
            <person name="Bruce D."/>
            <person name="Goodwin L."/>
            <person name="Pitluck S."/>
            <person name="Chertkov O."/>
            <person name="Brettin T."/>
            <person name="Detter J.C."/>
            <person name="Han C."/>
            <person name="Larimer F."/>
            <person name="Land M."/>
            <person name="Hauser L."/>
            <person name="Kyrpides N."/>
            <person name="Mikhailova N."/>
            <person name="Marx C."/>
            <person name="Richardson P."/>
        </authorList>
    </citation>
    <scope>NUCLEOTIDE SEQUENCE [LARGE SCALE GENOMIC DNA]</scope>
    <source>
        <strain evidence="2">CM4 / NCIMB 13688</strain>
    </source>
</reference>
<organism evidence="1 2">
    <name type="scientific">Methylorubrum extorquens (strain CM4 / NCIMB 13688)</name>
    <name type="common">Methylobacterium extorquens</name>
    <dbReference type="NCBI Taxonomy" id="440085"/>
    <lineage>
        <taxon>Bacteria</taxon>
        <taxon>Pseudomonadati</taxon>
        <taxon>Pseudomonadota</taxon>
        <taxon>Alphaproteobacteria</taxon>
        <taxon>Hyphomicrobiales</taxon>
        <taxon>Methylobacteriaceae</taxon>
        <taxon>Methylorubrum</taxon>
    </lineage>
</organism>
<name>B7KTV3_METC4</name>
<protein>
    <submittedName>
        <fullName evidence="1">Uncharacterized protein</fullName>
    </submittedName>
</protein>
<accession>B7KTV3</accession>
<dbReference type="HOGENOM" id="CLU_1188848_0_0_5"/>
<evidence type="ECO:0000313" key="1">
    <source>
        <dbReference type="EMBL" id="ACK84163.1"/>
    </source>
</evidence>
<proteinExistence type="predicted"/>